<feature type="binding site" evidence="13 14">
    <location>
        <position position="57"/>
    </location>
    <ligand>
        <name>ATP</name>
        <dbReference type="ChEBI" id="CHEBI:30616"/>
    </ligand>
</feature>
<dbReference type="InterPro" id="IPR034907">
    <property type="entry name" value="NDK-like_dom"/>
</dbReference>
<organism evidence="17 18">
    <name type="scientific">Teretinema zuelzerae</name>
    <dbReference type="NCBI Taxonomy" id="156"/>
    <lineage>
        <taxon>Bacteria</taxon>
        <taxon>Pseudomonadati</taxon>
        <taxon>Spirochaetota</taxon>
        <taxon>Spirochaetia</taxon>
        <taxon>Spirochaetales</taxon>
        <taxon>Treponemataceae</taxon>
        <taxon>Teretinema</taxon>
    </lineage>
</organism>
<dbReference type="GO" id="GO:0046872">
    <property type="term" value="F:metal ion binding"/>
    <property type="evidence" value="ECO:0007669"/>
    <property type="project" value="UniProtKB-KW"/>
</dbReference>
<feature type="domain" description="Nucleoside diphosphate kinase-like" evidence="16">
    <location>
        <begin position="1"/>
        <end position="138"/>
    </location>
</feature>
<dbReference type="PANTHER" id="PTHR11349">
    <property type="entry name" value="NUCLEOSIDE DIPHOSPHATE KINASE"/>
    <property type="match status" value="1"/>
</dbReference>
<dbReference type="EC" id="2.7.4.6" evidence="3 13"/>
<proteinExistence type="inferred from homology"/>
<dbReference type="RefSeq" id="WP_230758842.1">
    <property type="nucleotide sequence ID" value="NZ_JAINWA010000003.1"/>
</dbReference>
<evidence type="ECO:0000259" key="16">
    <source>
        <dbReference type="SMART" id="SM00562"/>
    </source>
</evidence>
<evidence type="ECO:0000256" key="14">
    <source>
        <dbReference type="PROSITE-ProRule" id="PRU00706"/>
    </source>
</evidence>
<feature type="active site" description="Pros-phosphohistidine intermediate" evidence="13 14">
    <location>
        <position position="115"/>
    </location>
</feature>
<evidence type="ECO:0000256" key="5">
    <source>
        <dbReference type="ARBA" id="ARBA00022553"/>
    </source>
</evidence>
<dbReference type="HAMAP" id="MF_00451">
    <property type="entry name" value="NDP_kinase"/>
    <property type="match status" value="1"/>
</dbReference>
<dbReference type="Proteomes" id="UP001198163">
    <property type="component" value="Unassembled WGS sequence"/>
</dbReference>
<evidence type="ECO:0000256" key="9">
    <source>
        <dbReference type="ARBA" id="ARBA00022777"/>
    </source>
</evidence>
<name>A0AAE3JJ47_9SPIR</name>
<evidence type="ECO:0000313" key="17">
    <source>
        <dbReference type="EMBL" id="MCD1654986.1"/>
    </source>
</evidence>
<keyword evidence="5 13" id="KW-0597">Phosphoprotein</keyword>
<gene>
    <name evidence="13 17" type="primary">ndk</name>
    <name evidence="17" type="ORF">K7J14_09770</name>
</gene>
<dbReference type="GO" id="GO:0005524">
    <property type="term" value="F:ATP binding"/>
    <property type="evidence" value="ECO:0007669"/>
    <property type="project" value="UniProtKB-UniRule"/>
</dbReference>
<dbReference type="FunFam" id="3.30.70.141:FF:000003">
    <property type="entry name" value="Nucleoside diphosphate kinase"/>
    <property type="match status" value="1"/>
</dbReference>
<dbReference type="GO" id="GO:0004550">
    <property type="term" value="F:nucleoside diphosphate kinase activity"/>
    <property type="evidence" value="ECO:0007669"/>
    <property type="project" value="UniProtKB-UniRule"/>
</dbReference>
<keyword evidence="12 13" id="KW-0546">Nucleotide metabolism</keyword>
<keyword evidence="7 13" id="KW-0479">Metal-binding</keyword>
<evidence type="ECO:0000313" key="18">
    <source>
        <dbReference type="Proteomes" id="UP001198163"/>
    </source>
</evidence>
<dbReference type="SMART" id="SM00562">
    <property type="entry name" value="NDK"/>
    <property type="match status" value="1"/>
</dbReference>
<comment type="caution">
    <text evidence="17">The sequence shown here is derived from an EMBL/GenBank/DDBJ whole genome shotgun (WGS) entry which is preliminary data.</text>
</comment>
<dbReference type="CDD" id="cd04413">
    <property type="entry name" value="NDPk_I"/>
    <property type="match status" value="1"/>
</dbReference>
<dbReference type="GO" id="GO:0005737">
    <property type="term" value="C:cytoplasm"/>
    <property type="evidence" value="ECO:0007669"/>
    <property type="project" value="UniProtKB-SubCell"/>
</dbReference>
<evidence type="ECO:0000256" key="1">
    <source>
        <dbReference type="ARBA" id="ARBA00001946"/>
    </source>
</evidence>
<dbReference type="PRINTS" id="PR01243">
    <property type="entry name" value="NUCDPKINASE"/>
</dbReference>
<dbReference type="EMBL" id="JAINWA010000003">
    <property type="protein sequence ID" value="MCD1654986.1"/>
    <property type="molecule type" value="Genomic_DNA"/>
</dbReference>
<feature type="binding site" evidence="13 14">
    <location>
        <position position="85"/>
    </location>
    <ligand>
        <name>ATP</name>
        <dbReference type="ChEBI" id="CHEBI:30616"/>
    </ligand>
</feature>
<comment type="function">
    <text evidence="13">Major role in the synthesis of nucleoside triphosphates other than ATP. The ATP gamma phosphate is transferred to the NDP beta phosphate via a ping-pong mechanism, using a phosphorylated active-site intermediate.</text>
</comment>
<evidence type="ECO:0000256" key="8">
    <source>
        <dbReference type="ARBA" id="ARBA00022741"/>
    </source>
</evidence>
<keyword evidence="10 13" id="KW-0067">ATP-binding</keyword>
<evidence type="ECO:0000256" key="2">
    <source>
        <dbReference type="ARBA" id="ARBA00008142"/>
    </source>
</evidence>
<comment type="similarity">
    <text evidence="2 13 14 15">Belongs to the NDK family.</text>
</comment>
<reference evidence="17" key="1">
    <citation type="submission" date="2021-08" db="EMBL/GenBank/DDBJ databases">
        <title>Comparative analyses of Brucepasteria parasyntrophica and Teretinema zuelzerae.</title>
        <authorList>
            <person name="Song Y."/>
            <person name="Brune A."/>
        </authorList>
    </citation>
    <scope>NUCLEOTIDE SEQUENCE</scope>
    <source>
        <strain evidence="17">DSM 1903</strain>
    </source>
</reference>
<dbReference type="PROSITE" id="PS51374">
    <property type="entry name" value="NDPK_LIKE"/>
    <property type="match status" value="1"/>
</dbReference>
<dbReference type="AlphaFoldDB" id="A0AAE3JJ47"/>
<evidence type="ECO:0000256" key="11">
    <source>
        <dbReference type="ARBA" id="ARBA00022842"/>
    </source>
</evidence>
<dbReference type="SUPFAM" id="SSF54919">
    <property type="entry name" value="Nucleoside diphosphate kinase, NDK"/>
    <property type="match status" value="1"/>
</dbReference>
<dbReference type="InterPro" id="IPR036850">
    <property type="entry name" value="NDK-like_dom_sf"/>
</dbReference>
<sequence length="147" mass="16355">MQRTFAMLKPGVLQRRIVGEVLARFERKGLKIVGMKILTIPPLLAATHYAEHKGKSFYDGLIQYIISGPVVAMVIEGDEAVQLVRKICGPTAVCESLPGTIRGDFCLHTNLNIIHSSDSPESAERELKLFFQPNEIVSWDDGNAAWY</sequence>
<dbReference type="Pfam" id="PF00334">
    <property type="entry name" value="NDK"/>
    <property type="match status" value="1"/>
</dbReference>
<dbReference type="GO" id="GO:0006183">
    <property type="term" value="P:GTP biosynthetic process"/>
    <property type="evidence" value="ECO:0007669"/>
    <property type="project" value="UniProtKB-UniRule"/>
</dbReference>
<comment type="cofactor">
    <cofactor evidence="1 13">
        <name>Mg(2+)</name>
        <dbReference type="ChEBI" id="CHEBI:18420"/>
    </cofactor>
</comment>
<keyword evidence="8 13" id="KW-0547">Nucleotide-binding</keyword>
<feature type="binding site" evidence="13 14">
    <location>
        <position position="112"/>
    </location>
    <ligand>
        <name>ATP</name>
        <dbReference type="ChEBI" id="CHEBI:30616"/>
    </ligand>
</feature>
<comment type="subunit">
    <text evidence="13">Homotetramer.</text>
</comment>
<accession>A0AAE3JJ47</accession>
<dbReference type="InterPro" id="IPR001564">
    <property type="entry name" value="Nucleoside_diP_kinase"/>
</dbReference>
<keyword evidence="9 13" id="KW-0418">Kinase</keyword>
<comment type="subcellular location">
    <subcellularLocation>
        <location evidence="13">Cytoplasm</location>
    </subcellularLocation>
</comment>
<evidence type="ECO:0000256" key="12">
    <source>
        <dbReference type="ARBA" id="ARBA00023080"/>
    </source>
</evidence>
<evidence type="ECO:0000256" key="7">
    <source>
        <dbReference type="ARBA" id="ARBA00022723"/>
    </source>
</evidence>
<evidence type="ECO:0000256" key="3">
    <source>
        <dbReference type="ARBA" id="ARBA00012966"/>
    </source>
</evidence>
<protein>
    <recommendedName>
        <fullName evidence="4 13">Nucleoside diphosphate kinase</fullName>
        <shortName evidence="13">NDK</shortName>
        <shortName evidence="13">NDP kinase</shortName>
        <ecNumber evidence="3 13">2.7.4.6</ecNumber>
    </recommendedName>
    <alternativeName>
        <fullName evidence="13">Nucleoside-2-P kinase</fullName>
    </alternativeName>
</protein>
<comment type="catalytic activity">
    <reaction evidence="13">
        <text>a ribonucleoside 5'-diphosphate + ATP = a ribonucleoside 5'-triphosphate + ADP</text>
        <dbReference type="Rhea" id="RHEA:18113"/>
        <dbReference type="ChEBI" id="CHEBI:30616"/>
        <dbReference type="ChEBI" id="CHEBI:57930"/>
        <dbReference type="ChEBI" id="CHEBI:61557"/>
        <dbReference type="ChEBI" id="CHEBI:456216"/>
        <dbReference type="EC" id="2.7.4.6"/>
    </reaction>
</comment>
<evidence type="ECO:0000256" key="4">
    <source>
        <dbReference type="ARBA" id="ARBA00017632"/>
    </source>
</evidence>
<evidence type="ECO:0000256" key="13">
    <source>
        <dbReference type="HAMAP-Rule" id="MF_00451"/>
    </source>
</evidence>
<dbReference type="GO" id="GO:0006241">
    <property type="term" value="P:CTP biosynthetic process"/>
    <property type="evidence" value="ECO:0007669"/>
    <property type="project" value="UniProtKB-UniRule"/>
</dbReference>
<dbReference type="GO" id="GO:0006228">
    <property type="term" value="P:UTP biosynthetic process"/>
    <property type="evidence" value="ECO:0007669"/>
    <property type="project" value="UniProtKB-UniRule"/>
</dbReference>
<evidence type="ECO:0000256" key="10">
    <source>
        <dbReference type="ARBA" id="ARBA00022840"/>
    </source>
</evidence>
<evidence type="ECO:0000256" key="6">
    <source>
        <dbReference type="ARBA" id="ARBA00022679"/>
    </source>
</evidence>
<feature type="binding site" evidence="13 14">
    <location>
        <position position="9"/>
    </location>
    <ligand>
        <name>ATP</name>
        <dbReference type="ChEBI" id="CHEBI:30616"/>
    </ligand>
</feature>
<feature type="binding site" evidence="13 14">
    <location>
        <position position="91"/>
    </location>
    <ligand>
        <name>ATP</name>
        <dbReference type="ChEBI" id="CHEBI:30616"/>
    </ligand>
</feature>
<keyword evidence="6 13" id="KW-0808">Transferase</keyword>
<keyword evidence="11 13" id="KW-0460">Magnesium</keyword>
<keyword evidence="18" id="KW-1185">Reference proteome</keyword>
<dbReference type="NCBIfam" id="NF001908">
    <property type="entry name" value="PRK00668.1"/>
    <property type="match status" value="1"/>
</dbReference>
<keyword evidence="13" id="KW-0963">Cytoplasm</keyword>
<comment type="catalytic activity">
    <reaction evidence="13">
        <text>a 2'-deoxyribonucleoside 5'-diphosphate + ATP = a 2'-deoxyribonucleoside 5'-triphosphate + ADP</text>
        <dbReference type="Rhea" id="RHEA:44640"/>
        <dbReference type="ChEBI" id="CHEBI:30616"/>
        <dbReference type="ChEBI" id="CHEBI:61560"/>
        <dbReference type="ChEBI" id="CHEBI:73316"/>
        <dbReference type="ChEBI" id="CHEBI:456216"/>
        <dbReference type="EC" id="2.7.4.6"/>
    </reaction>
</comment>
<dbReference type="Gene3D" id="3.30.70.141">
    <property type="entry name" value="Nucleoside diphosphate kinase-like domain"/>
    <property type="match status" value="1"/>
</dbReference>
<evidence type="ECO:0000256" key="15">
    <source>
        <dbReference type="RuleBase" id="RU004011"/>
    </source>
</evidence>
<feature type="binding site" evidence="13 14">
    <location>
        <position position="102"/>
    </location>
    <ligand>
        <name>ATP</name>
        <dbReference type="ChEBI" id="CHEBI:30616"/>
    </ligand>
</feature>